<evidence type="ECO:0000313" key="4">
    <source>
        <dbReference type="Proteomes" id="UP000305417"/>
    </source>
</evidence>
<dbReference type="Gene3D" id="3.40.50.1240">
    <property type="entry name" value="Phosphoglycerate mutase-like"/>
    <property type="match status" value="1"/>
</dbReference>
<reference evidence="3 4" key="1">
    <citation type="submission" date="2019-05" db="EMBL/GenBank/DDBJ databases">
        <title>Arcobacter cibarius and Arcobacter thereius providing challenges in identification an antibiotic susceptibility and Quinolone resistance.</title>
        <authorList>
            <person name="Busch A."/>
            <person name="Hanel I."/>
            <person name="Hotzel H."/>
            <person name="Tomaso H."/>
        </authorList>
    </citation>
    <scope>NUCLEOTIDE SEQUENCE [LARGE SCALE GENOMIC DNA]</scope>
    <source>
        <strain evidence="3 4">16CS0831-2</strain>
    </source>
</reference>
<gene>
    <name evidence="2" type="primary">sixA1</name>
    <name evidence="2" type="ORF">ACBT_1449</name>
    <name evidence="3" type="ORF">FE247_10095</name>
</gene>
<dbReference type="PANTHER" id="PTHR47623:SF1">
    <property type="entry name" value="OS09G0287300 PROTEIN"/>
    <property type="match status" value="1"/>
</dbReference>
<evidence type="ECO:0000313" key="5">
    <source>
        <dbReference type="Proteomes" id="UP000509513"/>
    </source>
</evidence>
<dbReference type="Pfam" id="PF00300">
    <property type="entry name" value="His_Phos_1"/>
    <property type="match status" value="1"/>
</dbReference>
<dbReference type="EMBL" id="VBUC01000033">
    <property type="protein sequence ID" value="TLS96205.1"/>
    <property type="molecule type" value="Genomic_DNA"/>
</dbReference>
<protein>
    <submittedName>
        <fullName evidence="3">Histidine phosphatase family protein</fullName>
    </submittedName>
    <submittedName>
        <fullName evidence="2">Phosphohistidine phosphatase</fullName>
    </submittedName>
</protein>
<name>A0A5J6RIZ4_9BACT</name>
<dbReference type="KEGG" id="acib:ACBT_1449"/>
<dbReference type="STRING" id="1442598.GCA_000522465_01012"/>
<organism evidence="2 5">
    <name type="scientific">Aliarcobacter cibarius</name>
    <dbReference type="NCBI Taxonomy" id="255507"/>
    <lineage>
        <taxon>Bacteria</taxon>
        <taxon>Pseudomonadati</taxon>
        <taxon>Campylobacterota</taxon>
        <taxon>Epsilonproteobacteria</taxon>
        <taxon>Campylobacterales</taxon>
        <taxon>Arcobacteraceae</taxon>
        <taxon>Aliarcobacter</taxon>
    </lineage>
</organism>
<dbReference type="Proteomes" id="UP000305417">
    <property type="component" value="Unassembled WGS sequence"/>
</dbReference>
<dbReference type="InterPro" id="IPR029033">
    <property type="entry name" value="His_PPase_superfam"/>
</dbReference>
<feature type="binding site" evidence="1">
    <location>
        <position position="58"/>
    </location>
    <ligand>
        <name>substrate</name>
    </ligand>
</feature>
<evidence type="ECO:0000313" key="2">
    <source>
        <dbReference type="EMBL" id="QKJ27355.1"/>
    </source>
</evidence>
<dbReference type="RefSeq" id="WP_024775142.1">
    <property type="nucleotide sequence ID" value="NZ_CP043857.1"/>
</dbReference>
<sequence length="164" mass="19199">MKELILIRHAKSSWKDSSLKDFDRPLNKRGEKNAPKMAKILRKLVKTPDLIISSPSKRTKQTLNYFVDEFNYKNKIIFEDSIYEAPYSNILKIIQNINKKYNIVFLIGHNPGLNDLVDFLLENFDENIPTSGLVKINFNVNSWDKIEKNSGNLEFFKYPKMLDI</sequence>
<dbReference type="InterPro" id="IPR013078">
    <property type="entry name" value="His_Pase_superF_clade-1"/>
</dbReference>
<evidence type="ECO:0000313" key="3">
    <source>
        <dbReference type="EMBL" id="TLS96205.1"/>
    </source>
</evidence>
<evidence type="ECO:0000256" key="1">
    <source>
        <dbReference type="PIRSR" id="PIRSR613078-2"/>
    </source>
</evidence>
<accession>A0A5J6RIZ4</accession>
<dbReference type="OrthoDB" id="9810154at2"/>
<dbReference type="PANTHER" id="PTHR47623">
    <property type="entry name" value="OS09G0287300 PROTEIN"/>
    <property type="match status" value="1"/>
</dbReference>
<dbReference type="Proteomes" id="UP000509513">
    <property type="component" value="Chromosome"/>
</dbReference>
<keyword evidence="4" id="KW-1185">Reference proteome</keyword>
<dbReference type="CDD" id="cd07067">
    <property type="entry name" value="HP_PGM_like"/>
    <property type="match status" value="1"/>
</dbReference>
<dbReference type="SUPFAM" id="SSF53254">
    <property type="entry name" value="Phosphoglycerate mutase-like"/>
    <property type="match status" value="1"/>
</dbReference>
<proteinExistence type="predicted"/>
<reference evidence="2 5" key="2">
    <citation type="submission" date="2020-05" db="EMBL/GenBank/DDBJ databases">
        <title>Complete genome sequencing of Campylobacter and Arcobacter type strains.</title>
        <authorList>
            <person name="Miller W.G."/>
            <person name="Yee E."/>
        </authorList>
    </citation>
    <scope>NUCLEOTIDE SEQUENCE [LARGE SCALE GENOMIC DNA]</scope>
    <source>
        <strain evidence="2 5">LMG 21996</strain>
    </source>
</reference>
<dbReference type="EMBL" id="CP054051">
    <property type="protein sequence ID" value="QKJ27355.1"/>
    <property type="molecule type" value="Genomic_DNA"/>
</dbReference>
<dbReference type="AlphaFoldDB" id="A0A5J6RIZ4"/>